<dbReference type="AlphaFoldDB" id="A0A5C4LTU6"/>
<dbReference type="Gene3D" id="1.10.10.10">
    <property type="entry name" value="Winged helix-like DNA-binding domain superfamily/Winged helix DNA-binding domain"/>
    <property type="match status" value="1"/>
</dbReference>
<organism evidence="5 6">
    <name type="scientific">Amycolatopsis alkalitolerans</name>
    <dbReference type="NCBI Taxonomy" id="2547244"/>
    <lineage>
        <taxon>Bacteria</taxon>
        <taxon>Bacillati</taxon>
        <taxon>Actinomycetota</taxon>
        <taxon>Actinomycetes</taxon>
        <taxon>Pseudonocardiales</taxon>
        <taxon>Pseudonocardiaceae</taxon>
        <taxon>Amycolatopsis</taxon>
    </lineage>
</organism>
<evidence type="ECO:0000259" key="4">
    <source>
        <dbReference type="PROSITE" id="PS50995"/>
    </source>
</evidence>
<evidence type="ECO:0000313" key="6">
    <source>
        <dbReference type="Proteomes" id="UP000305546"/>
    </source>
</evidence>
<comment type="caution">
    <text evidence="5">The sequence shown here is derived from an EMBL/GenBank/DDBJ whole genome shotgun (WGS) entry which is preliminary data.</text>
</comment>
<keyword evidence="6" id="KW-1185">Reference proteome</keyword>
<keyword evidence="3" id="KW-0804">Transcription</keyword>
<dbReference type="InterPro" id="IPR036390">
    <property type="entry name" value="WH_DNA-bd_sf"/>
</dbReference>
<dbReference type="Pfam" id="PF01047">
    <property type="entry name" value="MarR"/>
    <property type="match status" value="1"/>
</dbReference>
<dbReference type="PROSITE" id="PS50995">
    <property type="entry name" value="HTH_MARR_2"/>
    <property type="match status" value="1"/>
</dbReference>
<dbReference type="EMBL" id="VDFW01000038">
    <property type="protein sequence ID" value="TNC21020.1"/>
    <property type="molecule type" value="Genomic_DNA"/>
</dbReference>
<keyword evidence="1" id="KW-0805">Transcription regulation</keyword>
<dbReference type="PRINTS" id="PR00598">
    <property type="entry name" value="HTHMARR"/>
</dbReference>
<dbReference type="GO" id="GO:0003677">
    <property type="term" value="F:DNA binding"/>
    <property type="evidence" value="ECO:0007669"/>
    <property type="project" value="UniProtKB-KW"/>
</dbReference>
<evidence type="ECO:0000313" key="5">
    <source>
        <dbReference type="EMBL" id="TNC21020.1"/>
    </source>
</evidence>
<dbReference type="Proteomes" id="UP000305546">
    <property type="component" value="Unassembled WGS sequence"/>
</dbReference>
<keyword evidence="2" id="KW-0238">DNA-binding</keyword>
<accession>A0A5C4LTU6</accession>
<feature type="domain" description="HTH marR-type" evidence="4">
    <location>
        <begin position="18"/>
        <end position="152"/>
    </location>
</feature>
<protein>
    <submittedName>
        <fullName evidence="5">Winged helix-turn-helix transcriptional regulator</fullName>
    </submittedName>
</protein>
<dbReference type="SMART" id="SM00347">
    <property type="entry name" value="HTH_MARR"/>
    <property type="match status" value="1"/>
</dbReference>
<dbReference type="PANTHER" id="PTHR42756">
    <property type="entry name" value="TRANSCRIPTIONAL REGULATOR, MARR"/>
    <property type="match status" value="1"/>
</dbReference>
<evidence type="ECO:0000256" key="3">
    <source>
        <dbReference type="ARBA" id="ARBA00023163"/>
    </source>
</evidence>
<dbReference type="PANTHER" id="PTHR42756:SF1">
    <property type="entry name" value="TRANSCRIPTIONAL REPRESSOR OF EMRAB OPERON"/>
    <property type="match status" value="1"/>
</dbReference>
<reference evidence="5 6" key="1">
    <citation type="submission" date="2019-06" db="EMBL/GenBank/DDBJ databases">
        <title>Amycolatopsis alkalitolerans sp. nov., isolated from Gastrodia elata Blume.</title>
        <authorList>
            <person name="Narsing Rao M.P."/>
            <person name="Li W.J."/>
        </authorList>
    </citation>
    <scope>NUCLEOTIDE SEQUENCE [LARGE SCALE GENOMIC DNA]</scope>
    <source>
        <strain evidence="5 6">SYSUP0005</strain>
    </source>
</reference>
<proteinExistence type="predicted"/>
<name>A0A5C4LTU6_9PSEU</name>
<dbReference type="InterPro" id="IPR000835">
    <property type="entry name" value="HTH_MarR-typ"/>
</dbReference>
<dbReference type="InterPro" id="IPR036388">
    <property type="entry name" value="WH-like_DNA-bd_sf"/>
</dbReference>
<sequence length="165" mass="18469">MLPSTVASINRGGVVTETEPLESLLTRVMRLVATQGEQPANEGGTTLTTTEGVVLIELLGAGEVTQQQLSGQLRLDKSRVSRLCSALERKHLVTRHRDEHNRRHLLVRITRHGTAAATRLRRTWQERHERMLGAMTAEERHALLLGLRALHRELDAVHGPDDRFA</sequence>
<dbReference type="SUPFAM" id="SSF46785">
    <property type="entry name" value="Winged helix' DNA-binding domain"/>
    <property type="match status" value="1"/>
</dbReference>
<gene>
    <name evidence="5" type="ORF">FG385_29685</name>
</gene>
<evidence type="ECO:0000256" key="2">
    <source>
        <dbReference type="ARBA" id="ARBA00023125"/>
    </source>
</evidence>
<dbReference type="GO" id="GO:0003700">
    <property type="term" value="F:DNA-binding transcription factor activity"/>
    <property type="evidence" value="ECO:0007669"/>
    <property type="project" value="InterPro"/>
</dbReference>
<evidence type="ECO:0000256" key="1">
    <source>
        <dbReference type="ARBA" id="ARBA00023015"/>
    </source>
</evidence>